<dbReference type="PROSITE" id="PS50005">
    <property type="entry name" value="TPR"/>
    <property type="match status" value="1"/>
</dbReference>
<dbReference type="GO" id="GO:0009507">
    <property type="term" value="C:chloroplast"/>
    <property type="evidence" value="ECO:0007669"/>
    <property type="project" value="TreeGrafter"/>
</dbReference>
<feature type="compositionally biased region" description="Polar residues" evidence="2">
    <location>
        <begin position="69"/>
        <end position="81"/>
    </location>
</feature>
<dbReference type="SUPFAM" id="SSF48452">
    <property type="entry name" value="TPR-like"/>
    <property type="match status" value="2"/>
</dbReference>
<keyword evidence="4" id="KW-1185">Reference proteome</keyword>
<reference evidence="3" key="2">
    <citation type="journal article" date="2023" name="Plants (Basel)">
        <title>Annotation of the Turnera subulata (Passifloraceae) Draft Genome Reveals the S-Locus Evolved after the Divergence of Turneroideae from Passifloroideae in a Stepwise Manner.</title>
        <authorList>
            <person name="Henning P.M."/>
            <person name="Roalson E.H."/>
            <person name="Mir W."/>
            <person name="McCubbin A.G."/>
            <person name="Shore J.S."/>
        </authorList>
    </citation>
    <scope>NUCLEOTIDE SEQUENCE</scope>
    <source>
        <strain evidence="3">F60SS</strain>
    </source>
</reference>
<dbReference type="InterPro" id="IPR019734">
    <property type="entry name" value="TPR_rpt"/>
</dbReference>
<name>A0A9Q0FIB5_9ROSI</name>
<feature type="repeat" description="TPR" evidence="1">
    <location>
        <begin position="288"/>
        <end position="321"/>
    </location>
</feature>
<keyword evidence="1" id="KW-0802">TPR repeat</keyword>
<reference evidence="3" key="1">
    <citation type="submission" date="2022-02" db="EMBL/GenBank/DDBJ databases">
        <authorList>
            <person name="Henning P.M."/>
            <person name="McCubbin A.G."/>
            <person name="Shore J.S."/>
        </authorList>
    </citation>
    <scope>NUCLEOTIDE SEQUENCE</scope>
    <source>
        <strain evidence="3">F60SS</strain>
        <tissue evidence="3">Leaves</tissue>
    </source>
</reference>
<dbReference type="GO" id="GO:0003729">
    <property type="term" value="F:mRNA binding"/>
    <property type="evidence" value="ECO:0007669"/>
    <property type="project" value="InterPro"/>
</dbReference>
<dbReference type="OrthoDB" id="541719at2759"/>
<dbReference type="EMBL" id="JAKUCV010005234">
    <property type="protein sequence ID" value="KAJ4831985.1"/>
    <property type="molecule type" value="Genomic_DNA"/>
</dbReference>
<dbReference type="PANTHER" id="PTHR44917:SF1">
    <property type="entry name" value="PROTEIN HIGH CHLOROPHYLL FLUORESCENT 107"/>
    <property type="match status" value="1"/>
</dbReference>
<feature type="region of interest" description="Disordered" evidence="2">
    <location>
        <begin position="46"/>
        <end position="112"/>
    </location>
</feature>
<dbReference type="GO" id="GO:0003727">
    <property type="term" value="F:single-stranded RNA binding"/>
    <property type="evidence" value="ECO:0007669"/>
    <property type="project" value="TreeGrafter"/>
</dbReference>
<feature type="region of interest" description="Disordered" evidence="2">
    <location>
        <begin position="624"/>
        <end position="655"/>
    </location>
</feature>
<dbReference type="Pfam" id="PF13432">
    <property type="entry name" value="TPR_16"/>
    <property type="match status" value="2"/>
</dbReference>
<dbReference type="PANTHER" id="PTHR44917">
    <property type="entry name" value="PROTEIN HIGH CHLOROPHYLL FLUORESCENT 107"/>
    <property type="match status" value="1"/>
</dbReference>
<feature type="compositionally biased region" description="Basic and acidic residues" evidence="2">
    <location>
        <begin position="82"/>
        <end position="104"/>
    </location>
</feature>
<proteinExistence type="predicted"/>
<dbReference type="SMART" id="SM00386">
    <property type="entry name" value="HAT"/>
    <property type="match status" value="9"/>
</dbReference>
<evidence type="ECO:0000313" key="4">
    <source>
        <dbReference type="Proteomes" id="UP001141552"/>
    </source>
</evidence>
<organism evidence="3 4">
    <name type="scientific">Turnera subulata</name>
    <dbReference type="NCBI Taxonomy" id="218843"/>
    <lineage>
        <taxon>Eukaryota</taxon>
        <taxon>Viridiplantae</taxon>
        <taxon>Streptophyta</taxon>
        <taxon>Embryophyta</taxon>
        <taxon>Tracheophyta</taxon>
        <taxon>Spermatophyta</taxon>
        <taxon>Magnoliopsida</taxon>
        <taxon>eudicotyledons</taxon>
        <taxon>Gunneridae</taxon>
        <taxon>Pentapetalae</taxon>
        <taxon>rosids</taxon>
        <taxon>fabids</taxon>
        <taxon>Malpighiales</taxon>
        <taxon>Passifloraceae</taxon>
        <taxon>Turnera</taxon>
    </lineage>
</organism>
<dbReference type="InterPro" id="IPR011990">
    <property type="entry name" value="TPR-like_helical_dom_sf"/>
</dbReference>
<dbReference type="GO" id="GO:0006417">
    <property type="term" value="P:regulation of translation"/>
    <property type="evidence" value="ECO:0007669"/>
    <property type="project" value="TreeGrafter"/>
</dbReference>
<comment type="caution">
    <text evidence="3">The sequence shown here is derived from an EMBL/GenBank/DDBJ whole genome shotgun (WGS) entry which is preliminary data.</text>
</comment>
<evidence type="ECO:0000313" key="3">
    <source>
        <dbReference type="EMBL" id="KAJ4831985.1"/>
    </source>
</evidence>
<feature type="compositionally biased region" description="Polar residues" evidence="2">
    <location>
        <begin position="637"/>
        <end position="646"/>
    </location>
</feature>
<dbReference type="InterPro" id="IPR044624">
    <property type="entry name" value="Mbb1-like"/>
</dbReference>
<accession>A0A9Q0FIB5</accession>
<sequence>MNIIVPSSSSSKTSFTLFSHSQNHNNNNNNITTTKFFFKFPTKPTPTRIPCSSVQSFPFTDRKPFPMEPQTTAEPKQQSIDSTKEKLVVRRPEMKDSGEGEGERTPSSSAPEIIDAGLEEFAKKMPIFEPARVESSASSSSSQGPPLGVNLDLALYKAGNLARKYKYKEAEKLLQKCISKWPEDGRAYVALGKILGKQSKWEECRALYDEGCQATQGENAYIWQCWAVLENKLGNIRSARELFDAATVADKGHRGAWHGWAVLELKQGNVKKARQLLAKALKFCGGNEYIYQTLAILEAKAKRFEQARSLFKQAVKYNPISCACWLAWAQVEMQQENNVTARKLFEQAIQVSPKNRYAWHVWGLFEEKLGNAEKGRKLLKIGHALNPKDPVLLQSLALLEYKHSTANLARALFRRASELDPRHQAVWFGWGWMEWKEGDLPVARKLYERVLSINTTSETAARCLQAWGVLEQRAGNLSAARRLFRSSLQVNSQSYVTWMTWAKLEEDEGNNARAEEIRNLYFQQRTEVVDDASWVLGFMNIIDPAIDSVKRFLNFGKSLYRKGQDASTNISEDNDNIGEDKSIFGNYSSTGTGSELDVDTFIKERLALDPKKLGVRLHSYKGPAPWRAKSQRKVTESENTTSTTLANGAKAISDE</sequence>
<protein>
    <submittedName>
        <fullName evidence="3">Uncharacterized protein</fullName>
    </submittedName>
</protein>
<gene>
    <name evidence="3" type="ORF">Tsubulata_026878</name>
</gene>
<dbReference type="GO" id="GO:0006397">
    <property type="term" value="P:mRNA processing"/>
    <property type="evidence" value="ECO:0007669"/>
    <property type="project" value="InterPro"/>
</dbReference>
<dbReference type="InterPro" id="IPR003107">
    <property type="entry name" value="HAT"/>
</dbReference>
<dbReference type="Gene3D" id="1.25.40.10">
    <property type="entry name" value="Tetratricopeptide repeat domain"/>
    <property type="match status" value="2"/>
</dbReference>
<evidence type="ECO:0000256" key="1">
    <source>
        <dbReference type="PROSITE-ProRule" id="PRU00339"/>
    </source>
</evidence>
<dbReference type="Proteomes" id="UP001141552">
    <property type="component" value="Unassembled WGS sequence"/>
</dbReference>
<evidence type="ECO:0000256" key="2">
    <source>
        <dbReference type="SAM" id="MobiDB-lite"/>
    </source>
</evidence>
<dbReference type="AlphaFoldDB" id="A0A9Q0FIB5"/>
<dbReference type="SMART" id="SM00028">
    <property type="entry name" value="TPR"/>
    <property type="match status" value="10"/>
</dbReference>